<evidence type="ECO:0000313" key="5">
    <source>
        <dbReference type="Proteomes" id="UP000241462"/>
    </source>
</evidence>
<reference evidence="4 5" key="1">
    <citation type="journal article" date="2018" name="Mycol. Prog.">
        <title>Coniella lustricola, a new species from submerged detritus.</title>
        <authorList>
            <person name="Raudabaugh D.B."/>
            <person name="Iturriaga T."/>
            <person name="Carver A."/>
            <person name="Mondo S."/>
            <person name="Pangilinan J."/>
            <person name="Lipzen A."/>
            <person name="He G."/>
            <person name="Amirebrahimi M."/>
            <person name="Grigoriev I.V."/>
            <person name="Miller A.N."/>
        </authorList>
    </citation>
    <scope>NUCLEOTIDE SEQUENCE [LARGE SCALE GENOMIC DNA]</scope>
    <source>
        <strain evidence="4 5">B22-T-1</strain>
    </source>
</reference>
<feature type="domain" description="DnaJ-like protein C11 C-terminal" evidence="3">
    <location>
        <begin position="463"/>
        <end position="656"/>
    </location>
</feature>
<dbReference type="SUPFAM" id="SSF81995">
    <property type="entry name" value="beta-sandwich domain of Sec23/24"/>
    <property type="match status" value="1"/>
</dbReference>
<dbReference type="InterPro" id="IPR052243">
    <property type="entry name" value="Mito_inner_membrane_organizer"/>
</dbReference>
<feature type="compositionally biased region" description="Low complexity" evidence="2">
    <location>
        <begin position="247"/>
        <end position="264"/>
    </location>
</feature>
<feature type="compositionally biased region" description="Low complexity" evidence="2">
    <location>
        <begin position="276"/>
        <end position="287"/>
    </location>
</feature>
<evidence type="ECO:0000259" key="3">
    <source>
        <dbReference type="Pfam" id="PF11875"/>
    </source>
</evidence>
<feature type="compositionally biased region" description="Basic residues" evidence="2">
    <location>
        <begin position="288"/>
        <end position="304"/>
    </location>
</feature>
<keyword evidence="1" id="KW-0143">Chaperone</keyword>
<feature type="compositionally biased region" description="Basic and acidic residues" evidence="2">
    <location>
        <begin position="218"/>
        <end position="233"/>
    </location>
</feature>
<dbReference type="EMBL" id="KZ678429">
    <property type="protein sequence ID" value="PSR87425.1"/>
    <property type="molecule type" value="Genomic_DNA"/>
</dbReference>
<dbReference type="PANTHER" id="PTHR44157">
    <property type="entry name" value="DNAJ HOMOLOG SUBFAMILY C MEMBER 11"/>
    <property type="match status" value="1"/>
</dbReference>
<feature type="region of interest" description="Disordered" evidence="2">
    <location>
        <begin position="149"/>
        <end position="304"/>
    </location>
</feature>
<evidence type="ECO:0000256" key="2">
    <source>
        <dbReference type="SAM" id="MobiDB-lite"/>
    </source>
</evidence>
<dbReference type="GO" id="GO:0042407">
    <property type="term" value="P:cristae formation"/>
    <property type="evidence" value="ECO:0007669"/>
    <property type="project" value="TreeGrafter"/>
</dbReference>
<dbReference type="Proteomes" id="UP000241462">
    <property type="component" value="Unassembled WGS sequence"/>
</dbReference>
<protein>
    <recommendedName>
        <fullName evidence="3">DnaJ-like protein C11 C-terminal domain-containing protein</fullName>
    </recommendedName>
</protein>
<dbReference type="InterPro" id="IPR024586">
    <property type="entry name" value="DnaJ-like_C11_C"/>
</dbReference>
<evidence type="ECO:0000256" key="1">
    <source>
        <dbReference type="ARBA" id="ARBA00023186"/>
    </source>
</evidence>
<proteinExistence type="predicted"/>
<gene>
    <name evidence="4" type="ORF">BD289DRAFT_482158</name>
</gene>
<organism evidence="4 5">
    <name type="scientific">Coniella lustricola</name>
    <dbReference type="NCBI Taxonomy" id="2025994"/>
    <lineage>
        <taxon>Eukaryota</taxon>
        <taxon>Fungi</taxon>
        <taxon>Dikarya</taxon>
        <taxon>Ascomycota</taxon>
        <taxon>Pezizomycotina</taxon>
        <taxon>Sordariomycetes</taxon>
        <taxon>Sordariomycetidae</taxon>
        <taxon>Diaporthales</taxon>
        <taxon>Schizoparmaceae</taxon>
        <taxon>Coniella</taxon>
    </lineage>
</organism>
<dbReference type="InParanoid" id="A0A2T3A9V6"/>
<keyword evidence="5" id="KW-1185">Reference proteome</keyword>
<feature type="region of interest" description="Disordered" evidence="2">
    <location>
        <begin position="1"/>
        <end position="33"/>
    </location>
</feature>
<sequence length="656" mass="72036">MTDGQYLQPHPHPQPPPLPYRDDNTIPGPSPLPVMMQLNTAKSGEQLYHVYYQQQQQQQQQQPQLQQNLHQQQQCPALSAVSGPPYYRYNASLRSVRSVASRISLLDQFATTRKEFEFDFDDGSSFVALSVYGGEAEGDDEVNVDVQMEMESEDEETEEDEAESEGSEADDESDEAAGDKEVVDDQDENIQGGADIEAQENEEGDRGSGDDQNDLDDAWQKHDEMGSDNKTTNEQDNTLFSADDGSSSRSVVFQPSSSPTTPRTQSFLTNPRNKGSKASSRTSTKASTKARRIKNSKPAKRIRRKHHELLCLPLNSNSAASVERAYSRLENILCSPDMPEEYAALAKEYFEDVQKAFEAVKCGTAAAAQGDEDAVQDNGGNANHSTISPNLASTCVRLLFWTAYVPAMGLAAVENVLSLTFSTRLAPTRTDATKEPNGLTTMTKRPNPKDKEETTAVRCQTTTRSHRKRIEARRAEADNLVTLLAQPVRHRQRLERERGGLVILSAKYGVVAASSSSSAWPLSTAFATPTPAAPVTANAASSFLFFGSDALSPQPSSQLATPPLPPFLGPEWPDPEEVADVTVAVAALVDDESEQQDAPATDQKGSLYIPRGLRKSKLLGFWDPQPGRTKCLMVKYVYEGREGVELVMGREELRLP</sequence>
<dbReference type="STRING" id="2025994.A0A2T3A9V6"/>
<evidence type="ECO:0000313" key="4">
    <source>
        <dbReference type="EMBL" id="PSR87425.1"/>
    </source>
</evidence>
<dbReference type="PANTHER" id="PTHR44157:SF1">
    <property type="entry name" value="DNAJ HOMOLOG SUBFAMILY C MEMBER 11"/>
    <property type="match status" value="1"/>
</dbReference>
<dbReference type="OrthoDB" id="666364at2759"/>
<dbReference type="GO" id="GO:0005739">
    <property type="term" value="C:mitochondrion"/>
    <property type="evidence" value="ECO:0007669"/>
    <property type="project" value="GOC"/>
</dbReference>
<feature type="compositionally biased region" description="Pro residues" evidence="2">
    <location>
        <begin position="10"/>
        <end position="19"/>
    </location>
</feature>
<feature type="region of interest" description="Disordered" evidence="2">
    <location>
        <begin position="429"/>
        <end position="465"/>
    </location>
</feature>
<dbReference type="AlphaFoldDB" id="A0A2T3A9V6"/>
<accession>A0A2T3A9V6</accession>
<feature type="compositionally biased region" description="Acidic residues" evidence="2">
    <location>
        <begin position="149"/>
        <end position="176"/>
    </location>
</feature>
<name>A0A2T3A9V6_9PEZI</name>
<dbReference type="Pfam" id="PF11875">
    <property type="entry name" value="DnaJ-like_C11_C"/>
    <property type="match status" value="1"/>
</dbReference>